<name>A0A286FC74_9BACT</name>
<dbReference type="InterPro" id="IPR032787">
    <property type="entry name" value="Prok-E2_D"/>
</dbReference>
<dbReference type="Pfam" id="PF14460">
    <property type="entry name" value="Prok-E2_D"/>
    <property type="match status" value="1"/>
</dbReference>
<evidence type="ECO:0000313" key="1">
    <source>
        <dbReference type="EMBL" id="SOD80837.1"/>
    </source>
</evidence>
<dbReference type="Proteomes" id="UP000219452">
    <property type="component" value="Unassembled WGS sequence"/>
</dbReference>
<dbReference type="EMBL" id="OCNH01000001">
    <property type="protein sequence ID" value="SOD80837.1"/>
    <property type="molecule type" value="Genomic_DNA"/>
</dbReference>
<dbReference type="RefSeq" id="WP_097125205.1">
    <property type="nucleotide sequence ID" value="NZ_OCNH01000001.1"/>
</dbReference>
<sequence length="255" mass="28682">MTTTTKKTINKITDELNDVYVPTNALVTYRHMRATQTRNDAWSQALYVESFDIDQKSRKLINAHPLSNREAIVLSKTLYNAHSEKTAFLKPTGLLPANVLYIDPTPDAGKAIWYTPATTRKLLFVESLTIPSGEAHVPALIWKASKTGLTLFALPTDEKPTADTPMFQAPFFNVYGHGPVCMGSVNVRIKRSASLENFMSAWESYFFNSYFSHTIRESPINGNIVLFWQNQIASQEPFPASVLKATSYKVKDLIR</sequence>
<gene>
    <name evidence="1" type="ORF">SAMN06269250_1583</name>
</gene>
<proteinExistence type="predicted"/>
<dbReference type="OrthoDB" id="1030341at2"/>
<accession>A0A286FC74</accession>
<dbReference type="AlphaFoldDB" id="A0A286FC74"/>
<evidence type="ECO:0000313" key="2">
    <source>
        <dbReference type="Proteomes" id="UP000219452"/>
    </source>
</evidence>
<reference evidence="2" key="1">
    <citation type="submission" date="2017-09" db="EMBL/GenBank/DDBJ databases">
        <authorList>
            <person name="Varghese N."/>
            <person name="Submissions S."/>
        </authorList>
    </citation>
    <scope>NUCLEOTIDE SEQUENCE [LARGE SCALE GENOMIC DNA]</scope>
    <source>
        <strain evidence="2">DSM 29961</strain>
    </source>
</reference>
<protein>
    <submittedName>
        <fullName evidence="1">PRTRC system protein B</fullName>
    </submittedName>
</protein>
<organism evidence="1 2">
    <name type="scientific">Spirosoma fluviale</name>
    <dbReference type="NCBI Taxonomy" id="1597977"/>
    <lineage>
        <taxon>Bacteria</taxon>
        <taxon>Pseudomonadati</taxon>
        <taxon>Bacteroidota</taxon>
        <taxon>Cytophagia</taxon>
        <taxon>Cytophagales</taxon>
        <taxon>Cytophagaceae</taxon>
        <taxon>Spirosoma</taxon>
    </lineage>
</organism>
<keyword evidence="2" id="KW-1185">Reference proteome</keyword>